<feature type="region of interest" description="Disordered" evidence="1">
    <location>
        <begin position="1"/>
        <end position="38"/>
    </location>
</feature>
<gene>
    <name evidence="4" type="primary">LOC107021189</name>
</gene>
<dbReference type="RefSeq" id="XP_015077284.1">
    <property type="nucleotide sequence ID" value="XM_015221798.2"/>
</dbReference>
<organism evidence="3 4">
    <name type="scientific">Solanum pennellii</name>
    <name type="common">Tomato</name>
    <name type="synonym">Lycopersicon pennellii</name>
    <dbReference type="NCBI Taxonomy" id="28526"/>
    <lineage>
        <taxon>Eukaryota</taxon>
        <taxon>Viridiplantae</taxon>
        <taxon>Streptophyta</taxon>
        <taxon>Embryophyta</taxon>
        <taxon>Tracheophyta</taxon>
        <taxon>Spermatophyta</taxon>
        <taxon>Magnoliopsida</taxon>
        <taxon>eudicotyledons</taxon>
        <taxon>Gunneridae</taxon>
        <taxon>Pentapetalae</taxon>
        <taxon>asterids</taxon>
        <taxon>lamiids</taxon>
        <taxon>Solanales</taxon>
        <taxon>Solanaceae</taxon>
        <taxon>Solanoideae</taxon>
        <taxon>Solaneae</taxon>
        <taxon>Solanum</taxon>
        <taxon>Solanum subgen. Lycopersicon</taxon>
    </lineage>
</organism>
<dbReference type="Gene3D" id="3.40.50.300">
    <property type="entry name" value="P-loop containing nucleotide triphosphate hydrolases"/>
    <property type="match status" value="1"/>
</dbReference>
<evidence type="ECO:0000256" key="2">
    <source>
        <dbReference type="SAM" id="Phobius"/>
    </source>
</evidence>
<feature type="transmembrane region" description="Helical" evidence="2">
    <location>
        <begin position="372"/>
        <end position="393"/>
    </location>
</feature>
<dbReference type="Proteomes" id="UP000694930">
    <property type="component" value="Chromosome 6"/>
</dbReference>
<dbReference type="PANTHER" id="PTHR14241">
    <property type="entry name" value="INTERFERON-INDUCED PROTEIN 44"/>
    <property type="match status" value="1"/>
</dbReference>
<keyword evidence="3" id="KW-1185">Reference proteome</keyword>
<evidence type="ECO:0000313" key="4">
    <source>
        <dbReference type="RefSeq" id="XP_015077284.1"/>
    </source>
</evidence>
<dbReference type="SUPFAM" id="SSF52540">
    <property type="entry name" value="P-loop containing nucleoside triphosphate hydrolases"/>
    <property type="match status" value="1"/>
</dbReference>
<name>A0ABM1GXB0_SOLPN</name>
<sequence length="520" mass="58507">MGGDTTSPHSPIIHSTEESSFDENFPDNPLSSLSGSDRFGTKVENGSVDLEEFVTASSNIIDEMNEKQIRNVYMDVLESYEELQFHKDHLKEAKNKILSYTPGSWIEEVGGMKASDYNIPKKTTLLLIGPRGSGKSSLVNKISRVFDDDPFTPERAQVSYSSDGDGTYFLHEYTMPKGSSSFCLYDTRGLSDDLNENKKIVDRWMIKGVRHGKLITRDSDDAHPKSKVRQNRYCASETNVVNCVIFVVSAVQILQSMDSDDETKRQQTRAVATNFNYPLLSFKDEKPIVVLTHGDLLSLSDRTRIRMHLGQLLGIHPKKQIFDIPESDDFATRLTILNMLRHCLERADKNLPFKKDLPFKSPYRCKGALQMLAVRLLLAYAFLAILFGMGMMFKNTLKAKVASVSYSQSHMDIDWHANAVDSAPNLQPEAMQPHVEVECHASEVDSVPNLHPEAPQSDENLDCRASEVDTVCDLHPEAHQSDENLDCHASEVDSVRNLHPEVPESDDSLDWGAIRHLWSD</sequence>
<evidence type="ECO:0000313" key="3">
    <source>
        <dbReference type="Proteomes" id="UP000694930"/>
    </source>
</evidence>
<dbReference type="CDD" id="cd00882">
    <property type="entry name" value="Ras_like_GTPase"/>
    <property type="match status" value="1"/>
</dbReference>
<keyword evidence="2" id="KW-0812">Transmembrane</keyword>
<dbReference type="InterPro" id="IPR027417">
    <property type="entry name" value="P-loop_NTPase"/>
</dbReference>
<keyword evidence="2" id="KW-1133">Transmembrane helix</keyword>
<keyword evidence="2" id="KW-0472">Membrane</keyword>
<reference evidence="4" key="2">
    <citation type="submission" date="2025-08" db="UniProtKB">
        <authorList>
            <consortium name="RefSeq"/>
        </authorList>
    </citation>
    <scope>IDENTIFICATION</scope>
</reference>
<dbReference type="PANTHER" id="PTHR14241:SF32">
    <property type="entry name" value="VWFA DOMAIN-CONTAINING PROTEIN-RELATED"/>
    <property type="match status" value="1"/>
</dbReference>
<protein>
    <submittedName>
        <fullName evidence="4">Uncharacterized protein LOC107021189</fullName>
    </submittedName>
</protein>
<evidence type="ECO:0000256" key="1">
    <source>
        <dbReference type="SAM" id="MobiDB-lite"/>
    </source>
</evidence>
<reference evidence="3" key="1">
    <citation type="journal article" date="2014" name="Nat. Genet.">
        <title>The genome of the stress-tolerant wild tomato species Solanum pennellii.</title>
        <authorList>
            <person name="Bolger A."/>
            <person name="Scossa F."/>
            <person name="Bolger M.E."/>
            <person name="Lanz C."/>
            <person name="Maumus F."/>
            <person name="Tohge T."/>
            <person name="Quesneville H."/>
            <person name="Alseekh S."/>
            <person name="Sorensen I."/>
            <person name="Lichtenstein G."/>
            <person name="Fich E.A."/>
            <person name="Conte M."/>
            <person name="Keller H."/>
            <person name="Schneeberger K."/>
            <person name="Schwacke R."/>
            <person name="Ofner I."/>
            <person name="Vrebalov J."/>
            <person name="Xu Y."/>
            <person name="Osorio S."/>
            <person name="Aflitos S.A."/>
            <person name="Schijlen E."/>
            <person name="Jimenez-Gomez J.M."/>
            <person name="Ryngajllo M."/>
            <person name="Kimura S."/>
            <person name="Kumar R."/>
            <person name="Koenig D."/>
            <person name="Headland L.R."/>
            <person name="Maloof J.N."/>
            <person name="Sinha N."/>
            <person name="van Ham R.C."/>
            <person name="Lankhorst R.K."/>
            <person name="Mao L."/>
            <person name="Vogel A."/>
            <person name="Arsova B."/>
            <person name="Panstruga R."/>
            <person name="Fei Z."/>
            <person name="Rose J.K."/>
            <person name="Zamir D."/>
            <person name="Carrari F."/>
            <person name="Giovannoni J.J."/>
            <person name="Weigel D."/>
            <person name="Usadel B."/>
            <person name="Fernie A.R."/>
        </authorList>
    </citation>
    <scope>NUCLEOTIDE SEQUENCE [LARGE SCALE GENOMIC DNA]</scope>
    <source>
        <strain evidence="3">cv. LA0716</strain>
    </source>
</reference>
<dbReference type="GeneID" id="107021189"/>
<proteinExistence type="predicted"/>
<accession>A0ABM1GXB0</accession>